<feature type="region of interest" description="Disordered" evidence="2">
    <location>
        <begin position="1"/>
        <end position="44"/>
    </location>
</feature>
<dbReference type="InterPro" id="IPR051209">
    <property type="entry name" value="FAD-bind_Monooxygenase_sf"/>
</dbReference>
<sequence>MSAVPNLPEELSHAGIPTGPAASVNGHSATKPATNGDHVGTNGAVKAPATTAAEADANYVYSLHDAPVENCRPIKVIVIGAGYSGIYCGIRLPERIRNLDLTIYDKNEGFGGTWWENRYPGCACDIPSHSYQYSFSPNTQWSALYAPSWEIRQYLNDTARKYSVDRFTKLKHEVNDTWFDKDQARWHLKITNLETGQAFEDDADVLISARGNLNNMAWPDIEGLDQFKGPKMHSAKWDQEYDFKGKRVGVIGTGSSAIQIIPALQKVEGTFLSCFARGRTWISPPFGKQILDQLGLTSYQIPPERRAQFARDPDGYEKFRLAIEEDANVIHGVTIRGHPLQKAGQELFRQMMKERLKSRPDIFEEIVPSFSPGCRRLTPGPGFLEALTEDNVDYIKTEIERIEPTGVRTQDGKLHEIDVLVCATGFQSSAPPPFGVRGLGGRTLVDKWADRADSYLSLATDGFPNLFMMMGPNSAIGSGSLTMMFEAVGDYIVKCVRKMQKENVRSMAIKKERVRDFMAYADAYFDRTVFMEDCRSWYRKGGKGDKVTGLWPGSSMHCIEALRSPRWEDYDYEYLDREHGGDDNRLGFLGNGWSVNQIDEVHTAWYLYPEFLQVPLAPRPEDNWFYQARAFSP</sequence>
<dbReference type="EMBL" id="MU001673">
    <property type="protein sequence ID" value="KAF2460341.1"/>
    <property type="molecule type" value="Genomic_DNA"/>
</dbReference>
<keyword evidence="4" id="KW-1185">Reference proteome</keyword>
<dbReference type="Pfam" id="PF13450">
    <property type="entry name" value="NAD_binding_8"/>
    <property type="match status" value="1"/>
</dbReference>
<dbReference type="Proteomes" id="UP000799766">
    <property type="component" value="Unassembled WGS sequence"/>
</dbReference>
<dbReference type="AlphaFoldDB" id="A0A6A6P8M6"/>
<dbReference type="Gene3D" id="3.50.50.60">
    <property type="entry name" value="FAD/NAD(P)-binding domain"/>
    <property type="match status" value="2"/>
</dbReference>
<dbReference type="OrthoDB" id="74360at2759"/>
<dbReference type="InterPro" id="IPR036188">
    <property type="entry name" value="FAD/NAD-bd_sf"/>
</dbReference>
<proteinExistence type="inferred from homology"/>
<name>A0A6A6P8M6_9PEZI</name>
<evidence type="ECO:0000313" key="3">
    <source>
        <dbReference type="EMBL" id="KAF2460341.1"/>
    </source>
</evidence>
<comment type="similarity">
    <text evidence="1">Belongs to the FAD-binding monooxygenase family.</text>
</comment>
<organism evidence="3 4">
    <name type="scientific">Lineolata rhizophorae</name>
    <dbReference type="NCBI Taxonomy" id="578093"/>
    <lineage>
        <taxon>Eukaryota</taxon>
        <taxon>Fungi</taxon>
        <taxon>Dikarya</taxon>
        <taxon>Ascomycota</taxon>
        <taxon>Pezizomycotina</taxon>
        <taxon>Dothideomycetes</taxon>
        <taxon>Dothideomycetes incertae sedis</taxon>
        <taxon>Lineolatales</taxon>
        <taxon>Lineolataceae</taxon>
        <taxon>Lineolata</taxon>
    </lineage>
</organism>
<accession>A0A6A6P8M6</accession>
<gene>
    <name evidence="3" type="ORF">BDY21DRAFT_280493</name>
</gene>
<dbReference type="SUPFAM" id="SSF51905">
    <property type="entry name" value="FAD/NAD(P)-binding domain"/>
    <property type="match status" value="3"/>
</dbReference>
<protein>
    <recommendedName>
        <fullName evidence="5">FAD/NAD(P)-binding domain-containing protein</fullName>
    </recommendedName>
</protein>
<dbReference type="PANTHER" id="PTHR42877">
    <property type="entry name" value="L-ORNITHINE N(5)-MONOOXYGENASE-RELATED"/>
    <property type="match status" value="1"/>
</dbReference>
<evidence type="ECO:0000256" key="2">
    <source>
        <dbReference type="SAM" id="MobiDB-lite"/>
    </source>
</evidence>
<dbReference type="PANTHER" id="PTHR42877:SF7">
    <property type="entry name" value="FLAVIN-BINDING MONOOXYGENASE-RELATED"/>
    <property type="match status" value="1"/>
</dbReference>
<evidence type="ECO:0008006" key="5">
    <source>
        <dbReference type="Google" id="ProtNLM"/>
    </source>
</evidence>
<evidence type="ECO:0000256" key="1">
    <source>
        <dbReference type="ARBA" id="ARBA00010139"/>
    </source>
</evidence>
<evidence type="ECO:0000313" key="4">
    <source>
        <dbReference type="Proteomes" id="UP000799766"/>
    </source>
</evidence>
<reference evidence="3" key="1">
    <citation type="journal article" date="2020" name="Stud. Mycol.">
        <title>101 Dothideomycetes genomes: a test case for predicting lifestyles and emergence of pathogens.</title>
        <authorList>
            <person name="Haridas S."/>
            <person name="Albert R."/>
            <person name="Binder M."/>
            <person name="Bloem J."/>
            <person name="Labutti K."/>
            <person name="Salamov A."/>
            <person name="Andreopoulos B."/>
            <person name="Baker S."/>
            <person name="Barry K."/>
            <person name="Bills G."/>
            <person name="Bluhm B."/>
            <person name="Cannon C."/>
            <person name="Castanera R."/>
            <person name="Culley D."/>
            <person name="Daum C."/>
            <person name="Ezra D."/>
            <person name="Gonzalez J."/>
            <person name="Henrissat B."/>
            <person name="Kuo A."/>
            <person name="Liang C."/>
            <person name="Lipzen A."/>
            <person name="Lutzoni F."/>
            <person name="Magnuson J."/>
            <person name="Mondo S."/>
            <person name="Nolan M."/>
            <person name="Ohm R."/>
            <person name="Pangilinan J."/>
            <person name="Park H.-J."/>
            <person name="Ramirez L."/>
            <person name="Alfaro M."/>
            <person name="Sun H."/>
            <person name="Tritt A."/>
            <person name="Yoshinaga Y."/>
            <person name="Zwiers L.-H."/>
            <person name="Turgeon B."/>
            <person name="Goodwin S."/>
            <person name="Spatafora J."/>
            <person name="Crous P."/>
            <person name="Grigoriev I."/>
        </authorList>
    </citation>
    <scope>NUCLEOTIDE SEQUENCE</scope>
    <source>
        <strain evidence="3">ATCC 16933</strain>
    </source>
</reference>